<dbReference type="RefSeq" id="WP_301573494.1">
    <property type="nucleotide sequence ID" value="NZ_JAPWIE010000007.1"/>
</dbReference>
<evidence type="ECO:0000313" key="4">
    <source>
        <dbReference type="Proteomes" id="UP001067235"/>
    </source>
</evidence>
<sequence>MKFVLAFNGSRGDVQPAIALGGELAVRGHEVVLAVPPNLTDFARSSGLPVRGYGLDTGELLRSEVVSRDLKSNNPVTKLRAVSEITLRGGRRMQNELLDLTADADAIIGGSAGQERALNVALARGIPYIPVHLCPIRRNGEVSLLSQFGFDPPRPVARASWTVIEQILWRATRSAEHTLGSELGLPAADAPAATRIRRQGVPEIQAYDAALFPGLPSEWGASRPLVGFFNLTPQTRDRMGDGHSDDELSRWLDEGPPPLYVGFGSMTVAEPDRLAEVIASATEALGLRVLLATGWGGLTSDAPGDRVHAVPAVDHDAILPRCVAAVHHGGAGSTAASLRAGLPTLVYWLGADQPLWGRQIRRSGAGLSSSLAKIDERGFRGALAEILTHDHARAAQALSAQLVRPAAAVTAAAELVERAVRS</sequence>
<reference evidence="3" key="1">
    <citation type="submission" date="2022-12" db="EMBL/GenBank/DDBJ databases">
        <authorList>
            <person name="Krivoruchko A.V."/>
            <person name="Elkin A."/>
        </authorList>
    </citation>
    <scope>NUCLEOTIDE SEQUENCE</scope>
    <source>
        <strain evidence="3">IEGM 1388</strain>
    </source>
</reference>
<dbReference type="InterPro" id="IPR004276">
    <property type="entry name" value="GlycoTrans_28_N"/>
</dbReference>
<dbReference type="PANTHER" id="PTHR48050:SF13">
    <property type="entry name" value="STEROL 3-BETA-GLUCOSYLTRANSFERASE UGT80A2"/>
    <property type="match status" value="1"/>
</dbReference>
<dbReference type="EMBL" id="JAPWIE010000007">
    <property type="protein sequence ID" value="MCZ4552877.1"/>
    <property type="molecule type" value="Genomic_DNA"/>
</dbReference>
<organism evidence="3 4">
    <name type="scientific">Gordonia rubripertincta</name>
    <name type="common">Rhodococcus corallinus</name>
    <dbReference type="NCBI Taxonomy" id="36822"/>
    <lineage>
        <taxon>Bacteria</taxon>
        <taxon>Bacillati</taxon>
        <taxon>Actinomycetota</taxon>
        <taxon>Actinomycetes</taxon>
        <taxon>Mycobacteriales</taxon>
        <taxon>Gordoniaceae</taxon>
        <taxon>Gordonia</taxon>
    </lineage>
</organism>
<dbReference type="InterPro" id="IPR050426">
    <property type="entry name" value="Glycosyltransferase_28"/>
</dbReference>
<evidence type="ECO:0000259" key="1">
    <source>
        <dbReference type="Pfam" id="PF03033"/>
    </source>
</evidence>
<protein>
    <submittedName>
        <fullName evidence="3">Glycosyltransferase</fullName>
    </submittedName>
</protein>
<dbReference type="CDD" id="cd03784">
    <property type="entry name" value="GT1_Gtf-like"/>
    <property type="match status" value="1"/>
</dbReference>
<accession>A0ABT4N4M0</accession>
<feature type="domain" description="Erythromycin biosynthesis protein CIII-like C-terminal" evidence="2">
    <location>
        <begin position="305"/>
        <end position="418"/>
    </location>
</feature>
<keyword evidence="4" id="KW-1185">Reference proteome</keyword>
<dbReference type="InterPro" id="IPR010610">
    <property type="entry name" value="EryCIII-like_C"/>
</dbReference>
<evidence type="ECO:0000259" key="2">
    <source>
        <dbReference type="Pfam" id="PF06722"/>
    </source>
</evidence>
<dbReference type="SUPFAM" id="SSF53756">
    <property type="entry name" value="UDP-Glycosyltransferase/glycogen phosphorylase"/>
    <property type="match status" value="1"/>
</dbReference>
<dbReference type="Gene3D" id="3.40.50.2000">
    <property type="entry name" value="Glycogen Phosphorylase B"/>
    <property type="match status" value="2"/>
</dbReference>
<name>A0ABT4N4M0_GORRU</name>
<gene>
    <name evidence="3" type="ORF">O4213_23005</name>
</gene>
<comment type="caution">
    <text evidence="3">The sequence shown here is derived from an EMBL/GenBank/DDBJ whole genome shotgun (WGS) entry which is preliminary data.</text>
</comment>
<evidence type="ECO:0000313" key="3">
    <source>
        <dbReference type="EMBL" id="MCZ4552877.1"/>
    </source>
</evidence>
<dbReference type="Pfam" id="PF03033">
    <property type="entry name" value="Glyco_transf_28"/>
    <property type="match status" value="1"/>
</dbReference>
<dbReference type="Proteomes" id="UP001067235">
    <property type="component" value="Unassembled WGS sequence"/>
</dbReference>
<dbReference type="InterPro" id="IPR002213">
    <property type="entry name" value="UDP_glucos_trans"/>
</dbReference>
<dbReference type="Pfam" id="PF06722">
    <property type="entry name" value="EryCIII-like_C"/>
    <property type="match status" value="1"/>
</dbReference>
<dbReference type="PANTHER" id="PTHR48050">
    <property type="entry name" value="STEROL 3-BETA-GLUCOSYLTRANSFERASE"/>
    <property type="match status" value="1"/>
</dbReference>
<proteinExistence type="predicted"/>
<feature type="domain" description="Glycosyltransferase family 28 N-terminal" evidence="1">
    <location>
        <begin position="3"/>
        <end position="69"/>
    </location>
</feature>